<evidence type="ECO:0000256" key="8">
    <source>
        <dbReference type="SAM" id="Phobius"/>
    </source>
</evidence>
<evidence type="ECO:0000256" key="4">
    <source>
        <dbReference type="ARBA" id="ARBA00022692"/>
    </source>
</evidence>
<keyword evidence="4 8" id="KW-0812">Transmembrane</keyword>
<feature type="transmembrane region" description="Helical" evidence="8">
    <location>
        <begin position="276"/>
        <end position="298"/>
    </location>
</feature>
<dbReference type="GO" id="GO:0016757">
    <property type="term" value="F:glycosyltransferase activity"/>
    <property type="evidence" value="ECO:0007669"/>
    <property type="project" value="UniProtKB-KW"/>
</dbReference>
<dbReference type="PANTHER" id="PTHR48090">
    <property type="entry name" value="UNDECAPRENYL-PHOSPHATE 4-DEOXY-4-FORMAMIDO-L-ARABINOSE TRANSFERASE-RELATED"/>
    <property type="match status" value="1"/>
</dbReference>
<keyword evidence="1" id="KW-1003">Cell membrane</keyword>
<keyword evidence="3" id="KW-0808">Transferase</keyword>
<accession>A0A955RK75</accession>
<proteinExistence type="predicted"/>
<reference evidence="10" key="1">
    <citation type="submission" date="2020-04" db="EMBL/GenBank/DDBJ databases">
        <authorList>
            <person name="Zhang T."/>
        </authorList>
    </citation>
    <scope>NUCLEOTIDE SEQUENCE</scope>
    <source>
        <strain evidence="10">HKST-UBA11</strain>
    </source>
</reference>
<keyword evidence="2" id="KW-0328">Glycosyltransferase</keyword>
<dbReference type="InterPro" id="IPR029044">
    <property type="entry name" value="Nucleotide-diphossugar_trans"/>
</dbReference>
<evidence type="ECO:0000256" key="6">
    <source>
        <dbReference type="ARBA" id="ARBA00022989"/>
    </source>
</evidence>
<dbReference type="AlphaFoldDB" id="A0A955RK75"/>
<evidence type="ECO:0000313" key="10">
    <source>
        <dbReference type="EMBL" id="MCA9385152.1"/>
    </source>
</evidence>
<keyword evidence="7 8" id="KW-0472">Membrane</keyword>
<feature type="domain" description="Glycosyltransferase 2-like" evidence="9">
    <location>
        <begin position="7"/>
        <end position="176"/>
    </location>
</feature>
<feature type="transmembrane region" description="Helical" evidence="8">
    <location>
        <begin position="240"/>
        <end position="264"/>
    </location>
</feature>
<evidence type="ECO:0000256" key="1">
    <source>
        <dbReference type="ARBA" id="ARBA00022475"/>
    </source>
</evidence>
<evidence type="ECO:0000256" key="5">
    <source>
        <dbReference type="ARBA" id="ARBA00022985"/>
    </source>
</evidence>
<evidence type="ECO:0000256" key="3">
    <source>
        <dbReference type="ARBA" id="ARBA00022679"/>
    </source>
</evidence>
<organism evidence="10 11">
    <name type="scientific">Candidatus Dojkabacteria bacterium</name>
    <dbReference type="NCBI Taxonomy" id="2099670"/>
    <lineage>
        <taxon>Bacteria</taxon>
        <taxon>Candidatus Dojkabacteria</taxon>
    </lineage>
</organism>
<evidence type="ECO:0000256" key="7">
    <source>
        <dbReference type="ARBA" id="ARBA00023136"/>
    </source>
</evidence>
<dbReference type="CDD" id="cd04187">
    <property type="entry name" value="DPM1_like_bac"/>
    <property type="match status" value="1"/>
</dbReference>
<dbReference type="PANTHER" id="PTHR48090:SF3">
    <property type="entry name" value="UNDECAPRENYL-PHOSPHATE 4-DEOXY-4-FORMAMIDO-L-ARABINOSE TRANSFERASE"/>
    <property type="match status" value="1"/>
</dbReference>
<dbReference type="EMBL" id="JAGQLH010000005">
    <property type="protein sequence ID" value="MCA9385152.1"/>
    <property type="molecule type" value="Genomic_DNA"/>
</dbReference>
<dbReference type="SUPFAM" id="SSF53448">
    <property type="entry name" value="Nucleotide-diphospho-sugar transferases"/>
    <property type="match status" value="1"/>
</dbReference>
<dbReference type="InterPro" id="IPR050256">
    <property type="entry name" value="Glycosyltransferase_2"/>
</dbReference>
<dbReference type="Gene3D" id="3.90.550.10">
    <property type="entry name" value="Spore Coat Polysaccharide Biosynthesis Protein SpsA, Chain A"/>
    <property type="match status" value="1"/>
</dbReference>
<dbReference type="GO" id="GO:0005886">
    <property type="term" value="C:plasma membrane"/>
    <property type="evidence" value="ECO:0007669"/>
    <property type="project" value="TreeGrafter"/>
</dbReference>
<comment type="caution">
    <text evidence="10">The sequence shown here is derived from an EMBL/GenBank/DDBJ whole genome shotgun (WGS) entry which is preliminary data.</text>
</comment>
<keyword evidence="5" id="KW-0448">Lipopolysaccharide biosynthesis</keyword>
<evidence type="ECO:0000256" key="2">
    <source>
        <dbReference type="ARBA" id="ARBA00022676"/>
    </source>
</evidence>
<name>A0A955RK75_9BACT</name>
<evidence type="ECO:0000313" key="11">
    <source>
        <dbReference type="Proteomes" id="UP000754563"/>
    </source>
</evidence>
<sequence>MAQPKLSVTVPIRNEEKNIPELHERILATCNQLKMPFEVIYVENASTDNSRTVLKSLQHAKIIILRWKPYMRKAQSLAMDAGFKAAKGDYIVYLDGDLQVAPEEIPRFIKKLDEGYDVVCGWRKKRKETETIDILAPFKNILRGIFTFIRKRLIDEGIHDPGSAIKAFKREALEDIDLYGEMHRFLVAILKWQGFSITELEVEHFPRKFGKSHYTLSKGFQGFADLLNVFIWRKYSDRPLHLFGVGGLFIFSLGILSLLVQLLLRWIGILSLSQSIFPILSTLLIITGLQLFLSGVVADNLSRVTFLAGKSKPYTIQEVSENT</sequence>
<gene>
    <name evidence="10" type="ORF">KC717_00725</name>
</gene>
<dbReference type="Proteomes" id="UP000754563">
    <property type="component" value="Unassembled WGS sequence"/>
</dbReference>
<dbReference type="Pfam" id="PF00535">
    <property type="entry name" value="Glycos_transf_2"/>
    <property type="match status" value="1"/>
</dbReference>
<reference evidence="10" key="2">
    <citation type="journal article" date="2021" name="Microbiome">
        <title>Successional dynamics and alternative stable states in a saline activated sludge microbial community over 9 years.</title>
        <authorList>
            <person name="Wang Y."/>
            <person name="Ye J."/>
            <person name="Ju F."/>
            <person name="Liu L."/>
            <person name="Boyd J.A."/>
            <person name="Deng Y."/>
            <person name="Parks D.H."/>
            <person name="Jiang X."/>
            <person name="Yin X."/>
            <person name="Woodcroft B.J."/>
            <person name="Tyson G.W."/>
            <person name="Hugenholtz P."/>
            <person name="Polz M.F."/>
            <person name="Zhang T."/>
        </authorList>
    </citation>
    <scope>NUCLEOTIDE SEQUENCE</scope>
    <source>
        <strain evidence="10">HKST-UBA11</strain>
    </source>
</reference>
<evidence type="ECO:0000259" key="9">
    <source>
        <dbReference type="Pfam" id="PF00535"/>
    </source>
</evidence>
<keyword evidence="6 8" id="KW-1133">Transmembrane helix</keyword>
<dbReference type="InterPro" id="IPR001173">
    <property type="entry name" value="Glyco_trans_2-like"/>
</dbReference>
<protein>
    <submittedName>
        <fullName evidence="10">Glycosyltransferase family 2 protein</fullName>
    </submittedName>
</protein>
<dbReference type="GO" id="GO:0009103">
    <property type="term" value="P:lipopolysaccharide biosynthetic process"/>
    <property type="evidence" value="ECO:0007669"/>
    <property type="project" value="UniProtKB-KW"/>
</dbReference>